<sequence>MPPPRMARRENPWKLLPSLEQMQDPRRLKSPASRLIVHPWGATLPWVQAQCADHGCHCRTPAETLPMERRSPATAHGPEKLFCAPRPPHGPEKLFWAPRLTHGPAPGPSLDSWVPADAHHRATIRHGACKAAHLVHPLSPRPQPSTTQFAQRPTASNHLDAGRRTKREAASPYTEILDAGRRRHETQREAASPYTEILDAGRRRHETQREAASPYTEILDAGRRRHETQRDRVTQTPLPGLTGTDPPPAREGLLRLLLLLLLEEFAESDLVCVLLDDLGQLFAPLVNVGEPPEEEGAELVVVRRAGRWLVHGAEAGAAMATTSHMWMEVEFLG</sequence>
<feature type="compositionally biased region" description="Polar residues" evidence="1">
    <location>
        <begin position="144"/>
        <end position="157"/>
    </location>
</feature>
<gene>
    <name evidence="2" type="ORF">DFP72DRAFT_1142569</name>
</gene>
<feature type="compositionally biased region" description="Low complexity" evidence="1">
    <location>
        <begin position="234"/>
        <end position="244"/>
    </location>
</feature>
<accession>A0A8H6HPC1</accession>
<feature type="region of interest" description="Disordered" evidence="1">
    <location>
        <begin position="221"/>
        <end position="247"/>
    </location>
</feature>
<organism evidence="2 3">
    <name type="scientific">Ephemerocybe angulata</name>
    <dbReference type="NCBI Taxonomy" id="980116"/>
    <lineage>
        <taxon>Eukaryota</taxon>
        <taxon>Fungi</taxon>
        <taxon>Dikarya</taxon>
        <taxon>Basidiomycota</taxon>
        <taxon>Agaricomycotina</taxon>
        <taxon>Agaricomycetes</taxon>
        <taxon>Agaricomycetidae</taxon>
        <taxon>Agaricales</taxon>
        <taxon>Agaricineae</taxon>
        <taxon>Psathyrellaceae</taxon>
        <taxon>Ephemerocybe</taxon>
    </lineage>
</organism>
<evidence type="ECO:0000313" key="2">
    <source>
        <dbReference type="EMBL" id="KAF6749438.1"/>
    </source>
</evidence>
<protein>
    <submittedName>
        <fullName evidence="2">Uncharacterized protein</fullName>
    </submittedName>
</protein>
<comment type="caution">
    <text evidence="2">The sequence shown here is derived from an EMBL/GenBank/DDBJ whole genome shotgun (WGS) entry which is preliminary data.</text>
</comment>
<feature type="region of interest" description="Disordered" evidence="1">
    <location>
        <begin position="140"/>
        <end position="170"/>
    </location>
</feature>
<keyword evidence="3" id="KW-1185">Reference proteome</keyword>
<dbReference type="EMBL" id="JACGCI010000063">
    <property type="protein sequence ID" value="KAF6749438.1"/>
    <property type="molecule type" value="Genomic_DNA"/>
</dbReference>
<feature type="compositionally biased region" description="Basic and acidic residues" evidence="1">
    <location>
        <begin position="160"/>
        <end position="169"/>
    </location>
</feature>
<evidence type="ECO:0000313" key="3">
    <source>
        <dbReference type="Proteomes" id="UP000521943"/>
    </source>
</evidence>
<evidence type="ECO:0000256" key="1">
    <source>
        <dbReference type="SAM" id="MobiDB-lite"/>
    </source>
</evidence>
<dbReference type="Proteomes" id="UP000521943">
    <property type="component" value="Unassembled WGS sequence"/>
</dbReference>
<name>A0A8H6HPC1_9AGAR</name>
<proteinExistence type="predicted"/>
<dbReference type="AlphaFoldDB" id="A0A8H6HPC1"/>
<reference evidence="2 3" key="1">
    <citation type="submission" date="2020-07" db="EMBL/GenBank/DDBJ databases">
        <title>Comparative genomics of pyrophilous fungi reveals a link between fire events and developmental genes.</title>
        <authorList>
            <consortium name="DOE Joint Genome Institute"/>
            <person name="Steindorff A.S."/>
            <person name="Carver A."/>
            <person name="Calhoun S."/>
            <person name="Stillman K."/>
            <person name="Liu H."/>
            <person name="Lipzen A."/>
            <person name="Pangilinan J."/>
            <person name="Labutti K."/>
            <person name="Bruns T.D."/>
            <person name="Grigoriev I.V."/>
        </authorList>
    </citation>
    <scope>NUCLEOTIDE SEQUENCE [LARGE SCALE GENOMIC DNA]</scope>
    <source>
        <strain evidence="2 3">CBS 144469</strain>
    </source>
</reference>